<sequence>MRLLSPPQDLSFSVYQLGWRSPFHPLQRVKPKPQPFTDDRRSSISCYNQAT</sequence>
<keyword evidence="3" id="KW-1185">Reference proteome</keyword>
<evidence type="ECO:0000256" key="1">
    <source>
        <dbReference type="SAM" id="MobiDB-lite"/>
    </source>
</evidence>
<reference evidence="2 3" key="1">
    <citation type="submission" date="2023-01" db="EMBL/GenBank/DDBJ databases">
        <title>Novel diversity within Roseofilum (Cyanobacteria; Desertifilaceae) from marine benthic mats with descriptions of four novel species.</title>
        <authorList>
            <person name="Wang Y."/>
            <person name="Berthold D.E."/>
            <person name="Hu J."/>
            <person name="Lefler F.W."/>
            <person name="Laughinghouse H.D. IV."/>
        </authorList>
    </citation>
    <scope>NUCLEOTIDE SEQUENCE [LARGE SCALE GENOMIC DNA]</scope>
    <source>
        <strain evidence="2 3">BLCC-M143</strain>
    </source>
</reference>
<protein>
    <submittedName>
        <fullName evidence="2">Uncharacterized protein</fullName>
    </submittedName>
</protein>
<dbReference type="RefSeq" id="WP_283756315.1">
    <property type="nucleotide sequence ID" value="NZ_JAQOSQ010000001.1"/>
</dbReference>
<accession>A0ABT7BR45</accession>
<dbReference type="Proteomes" id="UP001232992">
    <property type="component" value="Unassembled WGS sequence"/>
</dbReference>
<comment type="caution">
    <text evidence="2">The sequence shown here is derived from an EMBL/GenBank/DDBJ whole genome shotgun (WGS) entry which is preliminary data.</text>
</comment>
<gene>
    <name evidence="2" type="ORF">PMH09_00500</name>
</gene>
<evidence type="ECO:0000313" key="2">
    <source>
        <dbReference type="EMBL" id="MDJ1181660.1"/>
    </source>
</evidence>
<organism evidence="2 3">
    <name type="scientific">Roseofilum casamattae BLCC-M143</name>
    <dbReference type="NCBI Taxonomy" id="3022442"/>
    <lineage>
        <taxon>Bacteria</taxon>
        <taxon>Bacillati</taxon>
        <taxon>Cyanobacteriota</taxon>
        <taxon>Cyanophyceae</taxon>
        <taxon>Desertifilales</taxon>
        <taxon>Desertifilaceae</taxon>
        <taxon>Roseofilum</taxon>
        <taxon>Roseofilum casamattae</taxon>
    </lineage>
</organism>
<proteinExistence type="predicted"/>
<dbReference type="EMBL" id="JAQOSQ010000001">
    <property type="protein sequence ID" value="MDJ1181660.1"/>
    <property type="molecule type" value="Genomic_DNA"/>
</dbReference>
<name>A0ABT7BR45_9CYAN</name>
<evidence type="ECO:0000313" key="3">
    <source>
        <dbReference type="Proteomes" id="UP001232992"/>
    </source>
</evidence>
<feature type="region of interest" description="Disordered" evidence="1">
    <location>
        <begin position="26"/>
        <end position="51"/>
    </location>
</feature>